<reference evidence="1 2" key="1">
    <citation type="submission" date="2018-04" db="EMBL/GenBank/DDBJ databases">
        <title>Characteristic and Complete Genome Sequencing of A Novel Member of Infective Endocarditis Causative Bacteria: Bergeyella cardium QL-PH.</title>
        <authorList>
            <person name="Pan H."/>
            <person name="Sun E."/>
            <person name="Zhang Y."/>
        </authorList>
    </citation>
    <scope>NUCLEOTIDE SEQUENCE [LARGE SCALE GENOMIC DNA]</scope>
    <source>
        <strain evidence="1 2">HPQL</strain>
    </source>
</reference>
<evidence type="ECO:0000313" key="1">
    <source>
        <dbReference type="EMBL" id="QHN65553.1"/>
    </source>
</evidence>
<dbReference type="OrthoDB" id="980645at2"/>
<name>A0A6P1QX29_9FLAO</name>
<accession>A0A6P1QX29</accession>
<dbReference type="EMBL" id="CP029149">
    <property type="protein sequence ID" value="QHN65553.1"/>
    <property type="molecule type" value="Genomic_DNA"/>
</dbReference>
<keyword evidence="2" id="KW-1185">Reference proteome</keyword>
<dbReference type="AlphaFoldDB" id="A0A6P1QX29"/>
<sequence>MQRNTQHIISFVLSLLILYSTVRGAVYHLYYTIDQKGFIENFCINKDKKNLHCEGKCKLKEVSKEDPNTAKESNFDFTKFQKEFYWESPLPLLTTTQDFEQVKHLFYYKIPFWDNLSPDFLSPPA</sequence>
<organism evidence="1 2">
    <name type="scientific">Bergeyella cardium</name>
    <dbReference type="NCBI Taxonomy" id="1585976"/>
    <lineage>
        <taxon>Bacteria</taxon>
        <taxon>Pseudomonadati</taxon>
        <taxon>Bacteroidota</taxon>
        <taxon>Flavobacteriia</taxon>
        <taxon>Flavobacteriales</taxon>
        <taxon>Weeksellaceae</taxon>
        <taxon>Bergeyella</taxon>
    </lineage>
</organism>
<dbReference type="Proteomes" id="UP000464318">
    <property type="component" value="Chromosome"/>
</dbReference>
<dbReference type="RefSeq" id="WP_120489436.1">
    <property type="nucleotide sequence ID" value="NZ_CP029149.1"/>
</dbReference>
<dbReference type="KEGG" id="bcad:DBX24_06485"/>
<evidence type="ECO:0000313" key="2">
    <source>
        <dbReference type="Proteomes" id="UP000464318"/>
    </source>
</evidence>
<protein>
    <submittedName>
        <fullName evidence="1">Uncharacterized protein</fullName>
    </submittedName>
</protein>
<gene>
    <name evidence="1" type="ORF">DBX24_06485</name>
</gene>
<proteinExistence type="predicted"/>